<dbReference type="AlphaFoldDB" id="A0A9E8CIS6"/>
<name>A0A9E8CIS6_9HYPH</name>
<gene>
    <name evidence="2" type="ORF">NWE54_14920</name>
</gene>
<evidence type="ECO:0000256" key="1">
    <source>
        <dbReference type="SAM" id="SignalP"/>
    </source>
</evidence>
<keyword evidence="1" id="KW-0732">Signal</keyword>
<feature type="chain" id="PRO_5039118274" evidence="1">
    <location>
        <begin position="20"/>
        <end position="149"/>
    </location>
</feature>
<reference evidence="2" key="1">
    <citation type="submission" date="2022-08" db="EMBL/GenBank/DDBJ databases">
        <title>Complete Genome Sequences of 2 Bosea sp. soil isolates.</title>
        <authorList>
            <person name="Alvarez Arevalo M."/>
            <person name="Sterndorff E.B."/>
            <person name="Faurdal D."/>
            <person name="Joergensen T.S."/>
            <person name="Weber T."/>
        </authorList>
    </citation>
    <scope>NUCLEOTIDE SEQUENCE</scope>
    <source>
        <strain evidence="2">NBC_00436</strain>
    </source>
</reference>
<dbReference type="EMBL" id="CP102774">
    <property type="protein sequence ID" value="UZF85122.1"/>
    <property type="molecule type" value="Genomic_DNA"/>
</dbReference>
<accession>A0A9E8CIS6</accession>
<organism evidence="2">
    <name type="scientific">Bosea sp. NBC_00436</name>
    <dbReference type="NCBI Taxonomy" id="2969620"/>
    <lineage>
        <taxon>Bacteria</taxon>
        <taxon>Pseudomonadati</taxon>
        <taxon>Pseudomonadota</taxon>
        <taxon>Alphaproteobacteria</taxon>
        <taxon>Hyphomicrobiales</taxon>
        <taxon>Boseaceae</taxon>
        <taxon>Bosea</taxon>
    </lineage>
</organism>
<proteinExistence type="predicted"/>
<protein>
    <submittedName>
        <fullName evidence="2">Uncharacterized protein</fullName>
    </submittedName>
</protein>
<sequence length="149" mass="16290">MRKLFTAAAATLLSLSAQASDEKWIPGNSNFVSVHWGEPDSDNISFIAECARKGMVVVTLMIGDKSLTKTKVSGEPSLGEVKIGTDRFYLIGKWTKDEGGYFTVPLTPDSPFLKRLANDERSTLKAGSLSIGLDKVSSSNFKRILKRCE</sequence>
<feature type="signal peptide" evidence="1">
    <location>
        <begin position="1"/>
        <end position="19"/>
    </location>
</feature>
<evidence type="ECO:0000313" key="2">
    <source>
        <dbReference type="EMBL" id="UZF85122.1"/>
    </source>
</evidence>